<dbReference type="InterPro" id="IPR003352">
    <property type="entry name" value="PTS_EIIC"/>
</dbReference>
<dbReference type="GO" id="GO:0009401">
    <property type="term" value="P:phosphoenolpyruvate-dependent sugar phosphotransferase system"/>
    <property type="evidence" value="ECO:0007669"/>
    <property type="project" value="UniProtKB-KW"/>
</dbReference>
<reference evidence="21 22" key="1">
    <citation type="submission" date="2014-02" db="EMBL/GenBank/DDBJ databases">
        <authorList>
            <person name="Manrique M."/>
        </authorList>
    </citation>
    <scope>NUCLEOTIDE SEQUENCE [LARGE SCALE GENOMIC DNA]</scope>
    <source>
        <strain evidence="21 22">LMG17956</strain>
    </source>
</reference>
<keyword evidence="10 17" id="KW-0472">Membrane</keyword>
<feature type="transmembrane region" description="Helical" evidence="17">
    <location>
        <begin position="395"/>
        <end position="420"/>
    </location>
</feature>
<evidence type="ECO:0000256" key="2">
    <source>
        <dbReference type="ARBA" id="ARBA00022448"/>
    </source>
</evidence>
<sequence>MDYNKLGKDILTQVGGKENVSSVSHCITRVRFILKDEAKANDDVIKNMSGVLDVVKQGGQYQVVVGPSVEKVYNAIIEDGDIATNEGDSTAANTEDDKGFINKALGLISSIFIPVLGMLSGSGMIKAVLALLSAFGWMSTESGTYIILSALSDALFYFFPVVLGWSAAKRFGLKEIYGMTLGAFLVYPTLVSAASGDAINTLFSGTVFEMDYQLTFLGIPVALQSYASTVIPIIAVTWFASYVYKFFNKHIPDVLKMVFVPFCTLIVAGAASLIVIGPISIVLQNLLSSAVMWLLNLNIGIAGFLIGSLWSILVMFGLHWAILPFFQINVSEYGYDIINPLIFSGAPAVLGSAIGVALRTKNKDTRSMSFAAAVSSFFGVSEPALYGVMIPRKMILVTSLAAAGIGGAIAGLGGAKLYTFGAHGLLGFPTFINPDGIDSGFIALCISGVVAFVIAVVSALVIGDKQDSAALLAKKAEEKTPAKAKEVTIVSPVNGQAVDLTGVSDQVFSQLLLGDGIAVIPSDGKVYAPEDAIVRVAYPTGHAVGLAGTAGDELLIHIGVDRVNLNGQYFTSHVEQGMKVKKGDLLVEFDLDGIKKAGYDPTVMVVITKTEQLDTVTPLTQGAVDTTTPLLSIKLK</sequence>
<dbReference type="InterPro" id="IPR036878">
    <property type="entry name" value="Glu_permease_IIB"/>
</dbReference>
<dbReference type="FunFam" id="3.30.1360.60:FF:000001">
    <property type="entry name" value="PTS system glucose-specific IIBC component PtsG"/>
    <property type="match status" value="1"/>
</dbReference>
<protein>
    <recommendedName>
        <fullName evidence="14">PTS system sucrose-specific EIIBCA component</fullName>
        <ecNumber evidence="11">2.7.1.211</ecNumber>
    </recommendedName>
    <alternativeName>
        <fullName evidence="15">EIIBCA-Scr</fullName>
    </alternativeName>
</protein>
<evidence type="ECO:0000259" key="20">
    <source>
        <dbReference type="PROSITE" id="PS51103"/>
    </source>
</evidence>
<dbReference type="FunFam" id="2.70.70.10:FF:000001">
    <property type="entry name" value="PTS system glucose-specific IIA component"/>
    <property type="match status" value="1"/>
</dbReference>
<dbReference type="EC" id="2.7.1.211" evidence="11"/>
<evidence type="ECO:0000256" key="1">
    <source>
        <dbReference type="ARBA" id="ARBA00004651"/>
    </source>
</evidence>
<dbReference type="InterPro" id="IPR011055">
    <property type="entry name" value="Dup_hybrid_motif"/>
</dbReference>
<dbReference type="PANTHER" id="PTHR30175">
    <property type="entry name" value="PHOSPHOTRANSFERASE SYSTEM TRANSPORT PROTEIN"/>
    <property type="match status" value="1"/>
</dbReference>
<keyword evidence="7 17" id="KW-0812">Transmembrane</keyword>
<dbReference type="GO" id="GO:0008982">
    <property type="term" value="F:protein-N(PI)-phosphohistidine-sugar phosphotransferase activity"/>
    <property type="evidence" value="ECO:0007669"/>
    <property type="project" value="InterPro"/>
</dbReference>
<evidence type="ECO:0000256" key="11">
    <source>
        <dbReference type="ARBA" id="ARBA00044053"/>
    </source>
</evidence>
<feature type="transmembrane region" description="Helical" evidence="17">
    <location>
        <begin position="180"/>
        <end position="203"/>
    </location>
</feature>
<keyword evidence="2" id="KW-0813">Transport</keyword>
<evidence type="ECO:0000313" key="21">
    <source>
        <dbReference type="EMBL" id="CDO18686.1"/>
    </source>
</evidence>
<evidence type="ECO:0000256" key="14">
    <source>
        <dbReference type="ARBA" id="ARBA00074554"/>
    </source>
</evidence>
<evidence type="ECO:0000256" key="3">
    <source>
        <dbReference type="ARBA" id="ARBA00022475"/>
    </source>
</evidence>
<dbReference type="NCBIfam" id="TIGR00830">
    <property type="entry name" value="PTBA"/>
    <property type="match status" value="1"/>
</dbReference>
<feature type="domain" description="PTS EIIC type-1" evidence="20">
    <location>
        <begin position="106"/>
        <end position="474"/>
    </location>
</feature>
<evidence type="ECO:0000259" key="19">
    <source>
        <dbReference type="PROSITE" id="PS51098"/>
    </source>
</evidence>
<evidence type="ECO:0000256" key="17">
    <source>
        <dbReference type="SAM" id="Phobius"/>
    </source>
</evidence>
<dbReference type="SUPFAM" id="SSF51261">
    <property type="entry name" value="Duplicated hybrid motif"/>
    <property type="match status" value="1"/>
</dbReference>
<evidence type="ECO:0000256" key="7">
    <source>
        <dbReference type="ARBA" id="ARBA00022692"/>
    </source>
</evidence>
<dbReference type="GO" id="GO:0005886">
    <property type="term" value="C:plasma membrane"/>
    <property type="evidence" value="ECO:0007669"/>
    <property type="project" value="UniProtKB-SubCell"/>
</dbReference>
<feature type="domain" description="PTS EIIA type-1" evidence="18">
    <location>
        <begin position="505"/>
        <end position="609"/>
    </location>
</feature>
<accession>A0A060RIM6</accession>
<dbReference type="InterPro" id="IPR013013">
    <property type="entry name" value="PTS_EIIC_1"/>
</dbReference>
<dbReference type="Pfam" id="PF00358">
    <property type="entry name" value="PTS_EIIA_1"/>
    <property type="match status" value="1"/>
</dbReference>
<evidence type="ECO:0000256" key="15">
    <source>
        <dbReference type="ARBA" id="ARBA00081008"/>
    </source>
</evidence>
<dbReference type="GO" id="GO:0090589">
    <property type="term" value="F:protein-phosphocysteine-trehalose phosphotransferase system transporter activity"/>
    <property type="evidence" value="ECO:0007669"/>
    <property type="project" value="TreeGrafter"/>
</dbReference>
<keyword evidence="3" id="KW-1003">Cell membrane</keyword>
<name>A0A060RIM6_9STRE</name>
<dbReference type="Gene3D" id="3.30.1360.60">
    <property type="entry name" value="Glucose permease domain IIB"/>
    <property type="match status" value="1"/>
</dbReference>
<evidence type="ECO:0000256" key="16">
    <source>
        <dbReference type="PROSITE-ProRule" id="PRU00421"/>
    </source>
</evidence>
<dbReference type="GO" id="GO:0015771">
    <property type="term" value="P:trehalose transport"/>
    <property type="evidence" value="ECO:0007669"/>
    <property type="project" value="TreeGrafter"/>
</dbReference>
<comment type="subcellular location">
    <subcellularLocation>
        <location evidence="1">Cell membrane</location>
        <topology evidence="1">Multi-pass membrane protein</topology>
    </subcellularLocation>
</comment>
<feature type="transmembrane region" description="Helical" evidence="17">
    <location>
        <begin position="259"/>
        <end position="281"/>
    </location>
</feature>
<feature type="transmembrane region" description="Helical" evidence="17">
    <location>
        <begin position="104"/>
        <end position="125"/>
    </location>
</feature>
<evidence type="ECO:0000256" key="13">
    <source>
        <dbReference type="ARBA" id="ARBA00048931"/>
    </source>
</evidence>
<dbReference type="Proteomes" id="UP000027584">
    <property type="component" value="Unassembled WGS sequence"/>
</dbReference>
<feature type="domain" description="PTS EIIB type-1" evidence="19">
    <location>
        <begin position="4"/>
        <end position="86"/>
    </location>
</feature>
<proteinExistence type="predicted"/>
<feature type="active site" description="Phosphocysteine intermediate; for EIIB activity" evidence="16">
    <location>
        <position position="26"/>
    </location>
</feature>
<evidence type="ECO:0000256" key="12">
    <source>
        <dbReference type="ARBA" id="ARBA00045139"/>
    </source>
</evidence>
<comment type="caution">
    <text evidence="21">The sequence shown here is derived from an EMBL/GenBank/DDBJ whole genome shotgun (WGS) entry which is preliminary data.</text>
</comment>
<dbReference type="PROSITE" id="PS01035">
    <property type="entry name" value="PTS_EIIB_TYPE_1_CYS"/>
    <property type="match status" value="1"/>
</dbReference>
<dbReference type="PROSITE" id="PS51103">
    <property type="entry name" value="PTS_EIIC_TYPE_1"/>
    <property type="match status" value="1"/>
</dbReference>
<organism evidence="21 22">
    <name type="scientific">Streptococcus gallolyticus</name>
    <dbReference type="NCBI Taxonomy" id="315405"/>
    <lineage>
        <taxon>Bacteria</taxon>
        <taxon>Bacillati</taxon>
        <taxon>Bacillota</taxon>
        <taxon>Bacilli</taxon>
        <taxon>Lactobacillales</taxon>
        <taxon>Streptococcaceae</taxon>
        <taxon>Streptococcus</taxon>
    </lineage>
</organism>
<reference evidence="21 22" key="2">
    <citation type="submission" date="2014-05" db="EMBL/GenBank/DDBJ databases">
        <title>Genome sequence of Streptococcus gallolyticus.</title>
        <authorList>
            <person name="Del Campo R."/>
        </authorList>
    </citation>
    <scope>NUCLEOTIDE SEQUENCE [LARGE SCALE GENOMIC DNA]</scope>
    <source>
        <strain evidence="21 22">LMG17956</strain>
    </source>
</reference>
<evidence type="ECO:0000256" key="5">
    <source>
        <dbReference type="ARBA" id="ARBA00022679"/>
    </source>
</evidence>
<evidence type="ECO:0000256" key="9">
    <source>
        <dbReference type="ARBA" id="ARBA00022989"/>
    </source>
</evidence>
<feature type="transmembrane region" description="Helical" evidence="17">
    <location>
        <begin position="440"/>
        <end position="462"/>
    </location>
</feature>
<dbReference type="Gene3D" id="2.70.70.10">
    <property type="entry name" value="Glucose Permease (Domain IIA)"/>
    <property type="match status" value="1"/>
</dbReference>
<dbReference type="Pfam" id="PF00367">
    <property type="entry name" value="PTS_EIIB"/>
    <property type="match status" value="1"/>
</dbReference>
<dbReference type="InterPro" id="IPR001996">
    <property type="entry name" value="PTS_IIB_1"/>
</dbReference>
<dbReference type="PROSITE" id="PS51093">
    <property type="entry name" value="PTS_EIIA_TYPE_1"/>
    <property type="match status" value="1"/>
</dbReference>
<keyword evidence="6" id="KW-0598">Phosphotransferase system</keyword>
<evidence type="ECO:0000256" key="10">
    <source>
        <dbReference type="ARBA" id="ARBA00023136"/>
    </source>
</evidence>
<dbReference type="InterPro" id="IPR050558">
    <property type="entry name" value="PTS_Sugar-Specific_Components"/>
</dbReference>
<evidence type="ECO:0000256" key="8">
    <source>
        <dbReference type="ARBA" id="ARBA00022777"/>
    </source>
</evidence>
<dbReference type="InterPro" id="IPR018113">
    <property type="entry name" value="PTrfase_EIIB_Cys"/>
</dbReference>
<keyword evidence="5" id="KW-0808">Transferase</keyword>
<dbReference type="PROSITE" id="PS51098">
    <property type="entry name" value="PTS_EIIB_TYPE_1"/>
    <property type="match status" value="1"/>
</dbReference>
<dbReference type="NCBIfam" id="TIGR01995">
    <property type="entry name" value="PTS-II-ABC-beta"/>
    <property type="match status" value="1"/>
</dbReference>
<dbReference type="CDD" id="cd00212">
    <property type="entry name" value="PTS_IIB_glc"/>
    <property type="match status" value="1"/>
</dbReference>
<feature type="transmembrane region" description="Helical" evidence="17">
    <location>
        <begin position="223"/>
        <end position="247"/>
    </location>
</feature>
<feature type="transmembrane region" description="Helical" evidence="17">
    <location>
        <begin position="338"/>
        <end position="358"/>
    </location>
</feature>
<feature type="transmembrane region" description="Helical" evidence="17">
    <location>
        <begin position="370"/>
        <end position="388"/>
    </location>
</feature>
<dbReference type="Pfam" id="PF02378">
    <property type="entry name" value="PTS_EIIC"/>
    <property type="match status" value="1"/>
</dbReference>
<dbReference type="AlphaFoldDB" id="A0A060RIM6"/>
<evidence type="ECO:0000256" key="4">
    <source>
        <dbReference type="ARBA" id="ARBA00022597"/>
    </source>
</evidence>
<evidence type="ECO:0000313" key="22">
    <source>
        <dbReference type="Proteomes" id="UP000027584"/>
    </source>
</evidence>
<comment type="catalytic activity">
    <reaction evidence="13">
        <text>N(pros)-phospho-L-histidyl-[protein](out) + sucrose = sucrose 6(G)-phosphate(in) + L-histidyl-[protein]</text>
        <dbReference type="Rhea" id="RHEA:49236"/>
        <dbReference type="Rhea" id="RHEA-COMP:9745"/>
        <dbReference type="Rhea" id="RHEA-COMP:9746"/>
        <dbReference type="ChEBI" id="CHEBI:17992"/>
        <dbReference type="ChEBI" id="CHEBI:29979"/>
        <dbReference type="ChEBI" id="CHEBI:64837"/>
        <dbReference type="ChEBI" id="CHEBI:91002"/>
        <dbReference type="EC" id="2.7.1.211"/>
    </reaction>
</comment>
<keyword evidence="4" id="KW-0762">Sugar transport</keyword>
<keyword evidence="8" id="KW-0418">Kinase</keyword>
<evidence type="ECO:0000259" key="18">
    <source>
        <dbReference type="PROSITE" id="PS51093"/>
    </source>
</evidence>
<keyword evidence="9 17" id="KW-1133">Transmembrane helix</keyword>
<evidence type="ECO:0000256" key="6">
    <source>
        <dbReference type="ARBA" id="ARBA00022683"/>
    </source>
</evidence>
<feature type="transmembrane region" description="Helical" evidence="17">
    <location>
        <begin position="145"/>
        <end position="168"/>
    </location>
</feature>
<gene>
    <name evidence="21" type="ORF">BN963_SGAL_01891</name>
</gene>
<comment type="function">
    <text evidence="12">The phosphoenolpyruvate-dependent sugar phosphotransferase system (sugar PTS), a major carbohydrate active transport system, catalyzes the phosphorylation of incoming sugar substrates concomitantly with their translocation across the cell membrane. This system is involved in sucrose transport.</text>
</comment>
<dbReference type="GO" id="GO:0016301">
    <property type="term" value="F:kinase activity"/>
    <property type="evidence" value="ECO:0007669"/>
    <property type="project" value="UniProtKB-KW"/>
</dbReference>
<dbReference type="EMBL" id="CCBC010000202">
    <property type="protein sequence ID" value="CDO18686.1"/>
    <property type="molecule type" value="Genomic_DNA"/>
</dbReference>
<dbReference type="InterPro" id="IPR011297">
    <property type="entry name" value="PTS_IIABC_b_glu"/>
</dbReference>
<dbReference type="PANTHER" id="PTHR30175:SF1">
    <property type="entry name" value="PTS SYSTEM ARBUTIN-, CELLOBIOSE-, AND SALICIN-SPECIFIC EIIBC COMPONENT-RELATED"/>
    <property type="match status" value="1"/>
</dbReference>
<dbReference type="SUPFAM" id="SSF55604">
    <property type="entry name" value="Glucose permease domain IIB"/>
    <property type="match status" value="1"/>
</dbReference>
<dbReference type="InterPro" id="IPR001127">
    <property type="entry name" value="PTS_EIIA_1_perm"/>
</dbReference>
<feature type="transmembrane region" description="Helical" evidence="17">
    <location>
        <begin position="301"/>
        <end position="326"/>
    </location>
</feature>